<keyword evidence="1" id="KW-0812">Transmembrane</keyword>
<proteinExistence type="predicted"/>
<evidence type="ECO:0000313" key="3">
    <source>
        <dbReference type="Proteomes" id="UP000184111"/>
    </source>
</evidence>
<dbReference type="RefSeq" id="WP_073492514.1">
    <property type="nucleotide sequence ID" value="NZ_FRBI01000001.1"/>
</dbReference>
<keyword evidence="1" id="KW-1133">Transmembrane helix</keyword>
<dbReference type="EMBL" id="FRBI01000001">
    <property type="protein sequence ID" value="SHK62865.1"/>
    <property type="molecule type" value="Genomic_DNA"/>
</dbReference>
<name>A0A1M6U0T5_9ACTN</name>
<feature type="transmembrane region" description="Helical" evidence="1">
    <location>
        <begin position="44"/>
        <end position="63"/>
    </location>
</feature>
<evidence type="ECO:0000256" key="1">
    <source>
        <dbReference type="SAM" id="Phobius"/>
    </source>
</evidence>
<keyword evidence="3" id="KW-1185">Reference proteome</keyword>
<dbReference type="Proteomes" id="UP000184111">
    <property type="component" value="Unassembled WGS sequence"/>
</dbReference>
<protein>
    <submittedName>
        <fullName evidence="2">Uncharacterized protein</fullName>
    </submittedName>
</protein>
<dbReference type="STRING" id="310782.SAMN05216499_101208"/>
<dbReference type="AlphaFoldDB" id="A0A1M6U0T5"/>
<keyword evidence="1" id="KW-0472">Membrane</keyword>
<sequence>MNRHRFEPAALVMGLVLITLTVFFLLDAGGVWDLRPSRSGPLALGGLALAAAAGIVTQAARSVRARRARRRP</sequence>
<evidence type="ECO:0000313" key="2">
    <source>
        <dbReference type="EMBL" id="SHK62865.1"/>
    </source>
</evidence>
<reference evidence="2 3" key="1">
    <citation type="submission" date="2016-11" db="EMBL/GenBank/DDBJ databases">
        <authorList>
            <person name="Jaros S."/>
            <person name="Januszkiewicz K."/>
            <person name="Wedrychowicz H."/>
        </authorList>
    </citation>
    <scope>NUCLEOTIDE SEQUENCE [LARGE SCALE GENOMIC DNA]</scope>
    <source>
        <strain evidence="2 3">CGMCC 4.2025</strain>
    </source>
</reference>
<gene>
    <name evidence="2" type="ORF">SAMN05216499_101208</name>
</gene>
<accession>A0A1M6U0T5</accession>
<feature type="transmembrane region" description="Helical" evidence="1">
    <location>
        <begin position="12"/>
        <end position="32"/>
    </location>
</feature>
<organism evidence="2 3">
    <name type="scientific">Actinacidiphila paucisporea</name>
    <dbReference type="NCBI Taxonomy" id="310782"/>
    <lineage>
        <taxon>Bacteria</taxon>
        <taxon>Bacillati</taxon>
        <taxon>Actinomycetota</taxon>
        <taxon>Actinomycetes</taxon>
        <taxon>Kitasatosporales</taxon>
        <taxon>Streptomycetaceae</taxon>
        <taxon>Actinacidiphila</taxon>
    </lineage>
</organism>